<dbReference type="RefSeq" id="WP_110309839.1">
    <property type="nucleotide sequence ID" value="NZ_QICL01000004.1"/>
</dbReference>
<comment type="caution">
    <text evidence="1">The sequence shown here is derived from an EMBL/GenBank/DDBJ whole genome shotgun (WGS) entry which is preliminary data.</text>
</comment>
<dbReference type="Proteomes" id="UP000247973">
    <property type="component" value="Unassembled WGS sequence"/>
</dbReference>
<dbReference type="OrthoDB" id="1031349at2"/>
<gene>
    <name evidence="1" type="ORF">CLV62_104144</name>
</gene>
<sequence length="151" mass="17554">MAQNYKPCLFQKIAGNTPVRDSMEWGIYIKSVPFKVFPDIKEPPSRDWMDEHGDDEYLSNTPYYKAYEIDCQFVFIGTNGTANTKIKAFLSYLAEGGKFRMYDTYTKIGRTDVRYVSYSEDVFYRREGQDDVVMFSVKLKVNDPITDISLP</sequence>
<protein>
    <submittedName>
        <fullName evidence="1">Uncharacterized protein</fullName>
    </submittedName>
</protein>
<reference evidence="1 2" key="1">
    <citation type="submission" date="2018-03" db="EMBL/GenBank/DDBJ databases">
        <title>Genomic Encyclopedia of Archaeal and Bacterial Type Strains, Phase II (KMG-II): from individual species to whole genera.</title>
        <authorList>
            <person name="Goeker M."/>
        </authorList>
    </citation>
    <scope>NUCLEOTIDE SEQUENCE [LARGE SCALE GENOMIC DNA]</scope>
    <source>
        <strain evidence="1 2">DSM 100214</strain>
    </source>
</reference>
<organism evidence="1 2">
    <name type="scientific">Dysgonomonas alginatilytica</name>
    <dbReference type="NCBI Taxonomy" id="1605892"/>
    <lineage>
        <taxon>Bacteria</taxon>
        <taxon>Pseudomonadati</taxon>
        <taxon>Bacteroidota</taxon>
        <taxon>Bacteroidia</taxon>
        <taxon>Bacteroidales</taxon>
        <taxon>Dysgonomonadaceae</taxon>
        <taxon>Dysgonomonas</taxon>
    </lineage>
</organism>
<evidence type="ECO:0000313" key="2">
    <source>
        <dbReference type="Proteomes" id="UP000247973"/>
    </source>
</evidence>
<proteinExistence type="predicted"/>
<evidence type="ECO:0000313" key="1">
    <source>
        <dbReference type="EMBL" id="PXV66883.1"/>
    </source>
</evidence>
<name>A0A2V3PTE2_9BACT</name>
<accession>A0A2V3PTE2</accession>
<keyword evidence="2" id="KW-1185">Reference proteome</keyword>
<dbReference type="AlphaFoldDB" id="A0A2V3PTE2"/>
<dbReference type="EMBL" id="QICL01000004">
    <property type="protein sequence ID" value="PXV66883.1"/>
    <property type="molecule type" value="Genomic_DNA"/>
</dbReference>